<reference evidence="2 3" key="1">
    <citation type="journal article" date="2021" name="Hortic Res">
        <title>The domestication of Cucurbita argyrosperma as revealed by the genome of its wild relative.</title>
        <authorList>
            <person name="Barrera-Redondo J."/>
            <person name="Sanchez-de la Vega G."/>
            <person name="Aguirre-Liguori J.A."/>
            <person name="Castellanos-Morales G."/>
            <person name="Gutierrez-Guerrero Y.T."/>
            <person name="Aguirre-Dugua X."/>
            <person name="Aguirre-Planter E."/>
            <person name="Tenaillon M.I."/>
            <person name="Lira-Saade R."/>
            <person name="Eguiarte L.E."/>
        </authorList>
    </citation>
    <scope>NUCLEOTIDE SEQUENCE [LARGE SCALE GENOMIC DNA]</scope>
    <source>
        <strain evidence="2">JBR-2021</strain>
    </source>
</reference>
<feature type="compositionally biased region" description="Low complexity" evidence="1">
    <location>
        <begin position="236"/>
        <end position="253"/>
    </location>
</feature>
<name>A0AAV6NMH4_9ROSI</name>
<organism evidence="2 3">
    <name type="scientific">Cucurbita argyrosperma subsp. sororia</name>
    <dbReference type="NCBI Taxonomy" id="37648"/>
    <lineage>
        <taxon>Eukaryota</taxon>
        <taxon>Viridiplantae</taxon>
        <taxon>Streptophyta</taxon>
        <taxon>Embryophyta</taxon>
        <taxon>Tracheophyta</taxon>
        <taxon>Spermatophyta</taxon>
        <taxon>Magnoliopsida</taxon>
        <taxon>eudicotyledons</taxon>
        <taxon>Gunneridae</taxon>
        <taxon>Pentapetalae</taxon>
        <taxon>rosids</taxon>
        <taxon>fabids</taxon>
        <taxon>Cucurbitales</taxon>
        <taxon>Cucurbitaceae</taxon>
        <taxon>Cucurbiteae</taxon>
        <taxon>Cucurbita</taxon>
    </lineage>
</organism>
<feature type="region of interest" description="Disordered" evidence="1">
    <location>
        <begin position="291"/>
        <end position="361"/>
    </location>
</feature>
<dbReference type="PANTHER" id="PTHR33095:SF57">
    <property type="entry name" value="EXPRESSED PROTEIN"/>
    <property type="match status" value="1"/>
</dbReference>
<dbReference type="AlphaFoldDB" id="A0AAV6NMH4"/>
<feature type="non-terminal residue" evidence="2">
    <location>
        <position position="1"/>
    </location>
</feature>
<keyword evidence="3" id="KW-1185">Reference proteome</keyword>
<accession>A0AAV6NMH4</accession>
<gene>
    <name evidence="2" type="ORF">SDJN03_08970</name>
</gene>
<dbReference type="EMBL" id="JAGKQH010000005">
    <property type="protein sequence ID" value="KAG6599192.1"/>
    <property type="molecule type" value="Genomic_DNA"/>
</dbReference>
<dbReference type="Proteomes" id="UP000685013">
    <property type="component" value="Chromosome 5"/>
</dbReference>
<sequence length="484" mass="53027">MNRAMELQTSNNGGEILDSDVKTELQEPNNGGHHGVHEPQAIFEDVDSACSTPYVSAPSSPGRSPVGGFYYSAPASPMHFAITKSSNSSAQLSSSSLKDGHSCSFEFEFSGRFGSNGSGSVGSMSSADELFLNGKIRPMKLSTHLEQPQVLAPLLDLEGEDEDDEGGEIVGYVRGRDLRLRDKSLRRRTRSMSPLRNTPVEWTENDDEDLNTEGFLENDSGEGKTMEKSEEEGFMSSETTTPSVSASSSRSSSAGRNSKRWIFLKDFLYRSKSEGRSSNHKFWSNISFSSAKEKKPTTNQATSTSTSTSTSSSTKQKATKPSAQKVKGGSGQVPAKKPTAGKPTNGVGKRRIPPSPHELHYTKNRAQAEELRKKTFLPYRQGLLGCLGFSSKGYGAMNGFARALNSVSSRNLLLATPHCCLDAWKRFEWCGQVFFRRRWLTPATLLLELITPSEENLIERSVWNGLVSMKNSERIASAEKTIEA</sequence>
<feature type="region of interest" description="Disordered" evidence="1">
    <location>
        <begin position="190"/>
        <end position="257"/>
    </location>
</feature>
<proteinExistence type="predicted"/>
<evidence type="ECO:0000313" key="2">
    <source>
        <dbReference type="EMBL" id="KAG6599192.1"/>
    </source>
</evidence>
<comment type="caution">
    <text evidence="2">The sequence shown here is derived from an EMBL/GenBank/DDBJ whole genome shotgun (WGS) entry which is preliminary data.</text>
</comment>
<evidence type="ECO:0000313" key="3">
    <source>
        <dbReference type="Proteomes" id="UP000685013"/>
    </source>
</evidence>
<protein>
    <submittedName>
        <fullName evidence="2">Uncharacterized protein</fullName>
    </submittedName>
</protein>
<dbReference type="Pfam" id="PF07816">
    <property type="entry name" value="DUF1645"/>
    <property type="match status" value="1"/>
</dbReference>
<dbReference type="InterPro" id="IPR012442">
    <property type="entry name" value="DUF1645_plant"/>
</dbReference>
<feature type="compositionally biased region" description="Low complexity" evidence="1">
    <location>
        <begin position="297"/>
        <end position="322"/>
    </location>
</feature>
<evidence type="ECO:0000256" key="1">
    <source>
        <dbReference type="SAM" id="MobiDB-lite"/>
    </source>
</evidence>
<dbReference type="PANTHER" id="PTHR33095">
    <property type="entry name" value="OS07G0619500 PROTEIN"/>
    <property type="match status" value="1"/>
</dbReference>